<feature type="region of interest" description="Disordered" evidence="1">
    <location>
        <begin position="88"/>
        <end position="112"/>
    </location>
</feature>
<dbReference type="InterPro" id="IPR056924">
    <property type="entry name" value="SH3_Tf2-1"/>
</dbReference>
<accession>A0A8R7UTT8</accession>
<dbReference type="Gramene" id="TuG1812G0600002951.01.T01">
    <property type="protein sequence ID" value="TuG1812G0600002951.01.T01"/>
    <property type="gene ID" value="TuG1812G0600002951.01"/>
</dbReference>
<reference evidence="3" key="2">
    <citation type="submission" date="2018-03" db="EMBL/GenBank/DDBJ databases">
        <title>The Triticum urartu genome reveals the dynamic nature of wheat genome evolution.</title>
        <authorList>
            <person name="Ling H."/>
            <person name="Ma B."/>
            <person name="Shi X."/>
            <person name="Liu H."/>
            <person name="Dong L."/>
            <person name="Sun H."/>
            <person name="Cao Y."/>
            <person name="Gao Q."/>
            <person name="Zheng S."/>
            <person name="Li Y."/>
            <person name="Yu Y."/>
            <person name="Du H."/>
            <person name="Qi M."/>
            <person name="Li Y."/>
            <person name="Yu H."/>
            <person name="Cui Y."/>
            <person name="Wang N."/>
            <person name="Chen C."/>
            <person name="Wu H."/>
            <person name="Zhao Y."/>
            <person name="Zhang J."/>
            <person name="Li Y."/>
            <person name="Zhou W."/>
            <person name="Zhang B."/>
            <person name="Hu W."/>
            <person name="Eijk M."/>
            <person name="Tang J."/>
            <person name="Witsenboer H."/>
            <person name="Zhao S."/>
            <person name="Li Z."/>
            <person name="Zhang A."/>
            <person name="Wang D."/>
            <person name="Liang C."/>
        </authorList>
    </citation>
    <scope>NUCLEOTIDE SEQUENCE [LARGE SCALE GENOMIC DNA]</scope>
    <source>
        <strain evidence="3">cv. G1812</strain>
    </source>
</reference>
<dbReference type="Proteomes" id="UP000015106">
    <property type="component" value="Chromosome 6"/>
</dbReference>
<feature type="domain" description="Tf2-1-like SH3-like" evidence="2">
    <location>
        <begin position="17"/>
        <end position="81"/>
    </location>
</feature>
<keyword evidence="4" id="KW-1185">Reference proteome</keyword>
<dbReference type="PANTHER" id="PTHR46148">
    <property type="entry name" value="CHROMO DOMAIN-CONTAINING PROTEIN"/>
    <property type="match status" value="1"/>
</dbReference>
<evidence type="ECO:0000313" key="3">
    <source>
        <dbReference type="EnsemblPlants" id="TuG1812G0600002951.01.T01"/>
    </source>
</evidence>
<evidence type="ECO:0000259" key="2">
    <source>
        <dbReference type="Pfam" id="PF24626"/>
    </source>
</evidence>
<dbReference type="Pfam" id="PF24626">
    <property type="entry name" value="SH3_Tf2-1"/>
    <property type="match status" value="1"/>
</dbReference>
<evidence type="ECO:0000256" key="1">
    <source>
        <dbReference type="SAM" id="MobiDB-lite"/>
    </source>
</evidence>
<feature type="compositionally biased region" description="Basic and acidic residues" evidence="1">
    <location>
        <begin position="94"/>
        <end position="104"/>
    </location>
</feature>
<protein>
    <recommendedName>
        <fullName evidence="2">Tf2-1-like SH3-like domain-containing protein</fullName>
    </recommendedName>
</protein>
<dbReference type="EnsemblPlants" id="TuG1812G0600002951.01.T01">
    <property type="protein sequence ID" value="TuG1812G0600002951.01.T01"/>
    <property type="gene ID" value="TuG1812G0600002951.01"/>
</dbReference>
<sequence>MKQQTNRKRSERRLEVGDMVFLKLQPYVQTSVAKRANHKLSFRFYGRFPVISKINEVAYKLELPPQATIHPVFHVSMLRRAVLPGSGALVGSNQDRRHLGRQERAASSFSSG</sequence>
<dbReference type="PANTHER" id="PTHR46148:SF52">
    <property type="entry name" value="OS04G0603800 PROTEIN"/>
    <property type="match status" value="1"/>
</dbReference>
<dbReference type="AlphaFoldDB" id="A0A8R7UTT8"/>
<evidence type="ECO:0000313" key="4">
    <source>
        <dbReference type="Proteomes" id="UP000015106"/>
    </source>
</evidence>
<name>A0A8R7UTT8_TRIUA</name>
<reference evidence="3" key="3">
    <citation type="submission" date="2022-06" db="UniProtKB">
        <authorList>
            <consortium name="EnsemblPlants"/>
        </authorList>
    </citation>
    <scope>IDENTIFICATION</scope>
</reference>
<proteinExistence type="predicted"/>
<organism evidence="3 4">
    <name type="scientific">Triticum urartu</name>
    <name type="common">Red wild einkorn</name>
    <name type="synonym">Crithodium urartu</name>
    <dbReference type="NCBI Taxonomy" id="4572"/>
    <lineage>
        <taxon>Eukaryota</taxon>
        <taxon>Viridiplantae</taxon>
        <taxon>Streptophyta</taxon>
        <taxon>Embryophyta</taxon>
        <taxon>Tracheophyta</taxon>
        <taxon>Spermatophyta</taxon>
        <taxon>Magnoliopsida</taxon>
        <taxon>Liliopsida</taxon>
        <taxon>Poales</taxon>
        <taxon>Poaceae</taxon>
        <taxon>BOP clade</taxon>
        <taxon>Pooideae</taxon>
        <taxon>Triticodae</taxon>
        <taxon>Triticeae</taxon>
        <taxon>Triticinae</taxon>
        <taxon>Triticum</taxon>
    </lineage>
</organism>
<reference evidence="4" key="1">
    <citation type="journal article" date="2013" name="Nature">
        <title>Draft genome of the wheat A-genome progenitor Triticum urartu.</title>
        <authorList>
            <person name="Ling H.Q."/>
            <person name="Zhao S."/>
            <person name="Liu D."/>
            <person name="Wang J."/>
            <person name="Sun H."/>
            <person name="Zhang C."/>
            <person name="Fan H."/>
            <person name="Li D."/>
            <person name="Dong L."/>
            <person name="Tao Y."/>
            <person name="Gao C."/>
            <person name="Wu H."/>
            <person name="Li Y."/>
            <person name="Cui Y."/>
            <person name="Guo X."/>
            <person name="Zheng S."/>
            <person name="Wang B."/>
            <person name="Yu K."/>
            <person name="Liang Q."/>
            <person name="Yang W."/>
            <person name="Lou X."/>
            <person name="Chen J."/>
            <person name="Feng M."/>
            <person name="Jian J."/>
            <person name="Zhang X."/>
            <person name="Luo G."/>
            <person name="Jiang Y."/>
            <person name="Liu J."/>
            <person name="Wang Z."/>
            <person name="Sha Y."/>
            <person name="Zhang B."/>
            <person name="Wu H."/>
            <person name="Tang D."/>
            <person name="Shen Q."/>
            <person name="Xue P."/>
            <person name="Zou S."/>
            <person name="Wang X."/>
            <person name="Liu X."/>
            <person name="Wang F."/>
            <person name="Yang Y."/>
            <person name="An X."/>
            <person name="Dong Z."/>
            <person name="Zhang K."/>
            <person name="Zhang X."/>
            <person name="Luo M.C."/>
            <person name="Dvorak J."/>
            <person name="Tong Y."/>
            <person name="Wang J."/>
            <person name="Yang H."/>
            <person name="Li Z."/>
            <person name="Wang D."/>
            <person name="Zhang A."/>
            <person name="Wang J."/>
        </authorList>
    </citation>
    <scope>NUCLEOTIDE SEQUENCE</scope>
    <source>
        <strain evidence="4">cv. G1812</strain>
    </source>
</reference>